<dbReference type="GO" id="GO:0016829">
    <property type="term" value="F:lyase activity"/>
    <property type="evidence" value="ECO:0007669"/>
    <property type="project" value="UniProtKB-UniRule"/>
</dbReference>
<dbReference type="NCBIfam" id="TIGR00299">
    <property type="entry name" value="nickel pincer cofactor biosynthesis protein LarC"/>
    <property type="match status" value="1"/>
</dbReference>
<dbReference type="PANTHER" id="PTHR36566">
    <property type="entry name" value="NICKEL INSERTION PROTEIN-RELATED"/>
    <property type="match status" value="1"/>
</dbReference>
<sequence>MTNVAYLECATGIAGNMCLGALLDGGVPLAYLQTQLARLKLVEAYDLQVTTVKQGGQQATQVTVEINAPNAIAHRHLPEIEALLGRSDLPASVLANSLAVFKTLAIAEGAVHGVPPESVHFHEVGATDAIIDIVGTCLGLDWLGVEYLVCSPMPTGGGTVRAAHGQLPVPVPAVLKLWEQRQVPVYDNGIARELVTPTGAAIALTLADSFGPPPAMTLERVGLGAGTHVLPLPNLLRLWLGKATASALESPFEANLEVITVLETQLDDLTPQAIGYAYDALFAAGALDVFTQAIGMKKSRPGLLLTVICPPNKVSACETVLFRETSTLGIRRTQQQRHALRREHRVVETPWGSVGIKLAWHKNTLVNVNPEYEDCAQLAQQHQRTWQEIQHLALTAWYQQQSAVCSDIRAAHPQT</sequence>
<gene>
    <name evidence="3" type="primary">larC</name>
    <name evidence="3" type="ORF">GS597_14640</name>
</gene>
<evidence type="ECO:0000313" key="3">
    <source>
        <dbReference type="EMBL" id="NCJ07724.1"/>
    </source>
</evidence>
<dbReference type="AlphaFoldDB" id="A0A8K1ZYX7"/>
<protein>
    <recommendedName>
        <fullName evidence="2">Putative nickel insertion protein</fullName>
    </recommendedName>
</protein>
<dbReference type="GO" id="GO:0016151">
    <property type="term" value="F:nickel cation binding"/>
    <property type="evidence" value="ECO:0007669"/>
    <property type="project" value="UniProtKB-UniRule"/>
</dbReference>
<dbReference type="Gene3D" id="3.30.70.1380">
    <property type="entry name" value="Transcriptional regulatory protein pf0864 domain like"/>
    <property type="match status" value="1"/>
</dbReference>
<proteinExistence type="inferred from homology"/>
<reference evidence="3" key="1">
    <citation type="submission" date="2019-12" db="EMBL/GenBank/DDBJ databases">
        <title>High-Quality draft genome sequences of three cyanobacteria isolated from the limestone walls of the Old Cathedral of Coimbra.</title>
        <authorList>
            <person name="Tiago I."/>
            <person name="Soares F."/>
            <person name="Portugal A."/>
        </authorList>
    </citation>
    <scope>NUCLEOTIDE SEQUENCE [LARGE SCALE GENOMIC DNA]</scope>
    <source>
        <strain evidence="3">C</strain>
    </source>
</reference>
<comment type="similarity">
    <text evidence="2">Belongs to the LarC family.</text>
</comment>
<dbReference type="EMBL" id="WVIC01000031">
    <property type="protein sequence ID" value="NCJ07724.1"/>
    <property type="molecule type" value="Genomic_DNA"/>
</dbReference>
<evidence type="ECO:0000256" key="1">
    <source>
        <dbReference type="ARBA" id="ARBA00022596"/>
    </source>
</evidence>
<evidence type="ECO:0000256" key="2">
    <source>
        <dbReference type="HAMAP-Rule" id="MF_01074"/>
    </source>
</evidence>
<organism evidence="3 4">
    <name type="scientific">Petrachloros mirabilis ULC683</name>
    <dbReference type="NCBI Taxonomy" id="2781853"/>
    <lineage>
        <taxon>Bacteria</taxon>
        <taxon>Bacillati</taxon>
        <taxon>Cyanobacteriota</taxon>
        <taxon>Cyanophyceae</taxon>
        <taxon>Synechococcales</taxon>
        <taxon>Petrachlorosaceae</taxon>
        <taxon>Petrachloros</taxon>
        <taxon>Petrachloros mirabilis</taxon>
    </lineage>
</organism>
<dbReference type="Pfam" id="PF01969">
    <property type="entry name" value="Ni_insertion"/>
    <property type="match status" value="1"/>
</dbReference>
<dbReference type="HAMAP" id="MF_01074">
    <property type="entry name" value="LarC"/>
    <property type="match status" value="1"/>
</dbReference>
<accession>A0A8K1ZYX7</accession>
<dbReference type="Proteomes" id="UP000607397">
    <property type="component" value="Unassembled WGS sequence"/>
</dbReference>
<keyword evidence="2" id="KW-0456">Lyase</keyword>
<keyword evidence="1 2" id="KW-0533">Nickel</keyword>
<keyword evidence="4" id="KW-1185">Reference proteome</keyword>
<dbReference type="RefSeq" id="WP_161826201.1">
    <property type="nucleotide sequence ID" value="NZ_WVIC01000031.1"/>
</dbReference>
<name>A0A8K1ZYX7_9CYAN</name>
<evidence type="ECO:0000313" key="4">
    <source>
        <dbReference type="Proteomes" id="UP000607397"/>
    </source>
</evidence>
<dbReference type="Gene3D" id="3.10.20.300">
    <property type="entry name" value="mk0293 like domain"/>
    <property type="match status" value="1"/>
</dbReference>
<comment type="caution">
    <text evidence="3">The sequence shown here is derived from an EMBL/GenBank/DDBJ whole genome shotgun (WGS) entry which is preliminary data.</text>
</comment>
<dbReference type="PANTHER" id="PTHR36566:SF1">
    <property type="entry name" value="PYRIDINIUM-3,5-BISTHIOCARBOXYLIC ACID MONONUCLEOTIDE NICKEL INSERTION PROTEIN"/>
    <property type="match status" value="1"/>
</dbReference>
<dbReference type="InterPro" id="IPR002822">
    <property type="entry name" value="Ni_insertion"/>
</dbReference>